<keyword evidence="5" id="KW-0804">Transcription</keyword>
<dbReference type="InterPro" id="IPR011006">
    <property type="entry name" value="CheY-like_superfamily"/>
</dbReference>
<dbReference type="InterPro" id="IPR039420">
    <property type="entry name" value="WalR-like"/>
</dbReference>
<evidence type="ECO:0000256" key="1">
    <source>
        <dbReference type="ARBA" id="ARBA00022553"/>
    </source>
</evidence>
<dbReference type="PANTHER" id="PTHR48111">
    <property type="entry name" value="REGULATOR OF RPOS"/>
    <property type="match status" value="1"/>
</dbReference>
<protein>
    <submittedName>
        <fullName evidence="8">CheY-like chemotaxis protein</fullName>
    </submittedName>
</protein>
<accession>A0ABS2R604</accession>
<dbReference type="PANTHER" id="PTHR48111:SF1">
    <property type="entry name" value="TWO-COMPONENT RESPONSE REGULATOR ORR33"/>
    <property type="match status" value="1"/>
</dbReference>
<keyword evidence="4" id="KW-0238">DNA-binding</keyword>
<reference evidence="8 9" key="1">
    <citation type="submission" date="2021-01" db="EMBL/GenBank/DDBJ databases">
        <title>Genomic Encyclopedia of Type Strains, Phase IV (KMG-IV): sequencing the most valuable type-strain genomes for metagenomic binning, comparative biology and taxonomic classification.</title>
        <authorList>
            <person name="Goeker M."/>
        </authorList>
    </citation>
    <scope>NUCLEOTIDE SEQUENCE [LARGE SCALE GENOMIC DNA]</scope>
    <source>
        <strain evidence="8 9">DSM 105453</strain>
    </source>
</reference>
<dbReference type="PROSITE" id="PS50110">
    <property type="entry name" value="RESPONSE_REGULATORY"/>
    <property type="match status" value="1"/>
</dbReference>
<evidence type="ECO:0000313" key="9">
    <source>
        <dbReference type="Proteomes" id="UP000823485"/>
    </source>
</evidence>
<keyword evidence="3" id="KW-0805">Transcription regulation</keyword>
<evidence type="ECO:0000313" key="8">
    <source>
        <dbReference type="EMBL" id="MBM7715052.1"/>
    </source>
</evidence>
<evidence type="ECO:0000259" key="7">
    <source>
        <dbReference type="PROSITE" id="PS50110"/>
    </source>
</evidence>
<dbReference type="SUPFAM" id="SSF52172">
    <property type="entry name" value="CheY-like"/>
    <property type="match status" value="1"/>
</dbReference>
<evidence type="ECO:0000256" key="6">
    <source>
        <dbReference type="PROSITE-ProRule" id="PRU00169"/>
    </source>
</evidence>
<organism evidence="8 9">
    <name type="scientific">Siminovitchia thermophila</name>
    <dbReference type="NCBI Taxonomy" id="1245522"/>
    <lineage>
        <taxon>Bacteria</taxon>
        <taxon>Bacillati</taxon>
        <taxon>Bacillota</taxon>
        <taxon>Bacilli</taxon>
        <taxon>Bacillales</taxon>
        <taxon>Bacillaceae</taxon>
        <taxon>Siminovitchia</taxon>
    </lineage>
</organism>
<evidence type="ECO:0000256" key="3">
    <source>
        <dbReference type="ARBA" id="ARBA00023015"/>
    </source>
</evidence>
<dbReference type="Pfam" id="PF00072">
    <property type="entry name" value="Response_reg"/>
    <property type="match status" value="1"/>
</dbReference>
<evidence type="ECO:0000256" key="5">
    <source>
        <dbReference type="ARBA" id="ARBA00023163"/>
    </source>
</evidence>
<comment type="caution">
    <text evidence="6">Lacks conserved residue(s) required for the propagation of feature annotation.</text>
</comment>
<dbReference type="Gene3D" id="3.40.50.2300">
    <property type="match status" value="1"/>
</dbReference>
<keyword evidence="1" id="KW-0597">Phosphoprotein</keyword>
<comment type="caution">
    <text evidence="8">The sequence shown here is derived from an EMBL/GenBank/DDBJ whole genome shotgun (WGS) entry which is preliminary data.</text>
</comment>
<feature type="domain" description="Response regulatory" evidence="7">
    <location>
        <begin position="168"/>
        <end position="291"/>
    </location>
</feature>
<dbReference type="Proteomes" id="UP000823485">
    <property type="component" value="Unassembled WGS sequence"/>
</dbReference>
<evidence type="ECO:0000256" key="2">
    <source>
        <dbReference type="ARBA" id="ARBA00023012"/>
    </source>
</evidence>
<keyword evidence="9" id="KW-1185">Reference proteome</keyword>
<dbReference type="InterPro" id="IPR001789">
    <property type="entry name" value="Sig_transdc_resp-reg_receiver"/>
</dbReference>
<proteinExistence type="predicted"/>
<evidence type="ECO:0000256" key="4">
    <source>
        <dbReference type="ARBA" id="ARBA00023125"/>
    </source>
</evidence>
<dbReference type="EMBL" id="JAFBFH010000011">
    <property type="protein sequence ID" value="MBM7715052.1"/>
    <property type="molecule type" value="Genomic_DNA"/>
</dbReference>
<gene>
    <name evidence="8" type="ORF">JOC94_002024</name>
</gene>
<keyword evidence="2" id="KW-0902">Two-component regulatory system</keyword>
<dbReference type="SMART" id="SM00448">
    <property type="entry name" value="REC"/>
    <property type="match status" value="1"/>
</dbReference>
<name>A0ABS2R604_9BACI</name>
<sequence length="296" mass="34616">MNPSAVHHVSSSLDITSFFDIYKANVVRTRSTITAIVLSVFDQSIFAAEDLEYAEQEMTLFLQHEIRQTDLVFKLGVPFEWCIILAHSGEKEAEAFLERLQSRVQLKVIPLFNQYDAAFLASIAEIGNSDVELEDLIEHGRNALVHANKEWQIVYVNHYKAKHLETVKISILEEDEIFRNVLKNSLEGLSLKHFEIEIETFSDGYLFLQSKRYLSSHTHLVIMNDILPRKNGLEVLYTLRNLPNNKKIIIYMMTKRKTEEDMIYAYEHGVDQYVMKPFHLRLFEAQIKRTFERLWS</sequence>